<dbReference type="OrthoDB" id="9803238at2"/>
<dbReference type="eggNOG" id="COG0381">
    <property type="taxonomic scope" value="Bacteria"/>
</dbReference>
<sequence length="382" mass="43710">MKKIVFLTGTRADYGKIKSLMSRVDKSPNFELNIFVTGMHMLSKYGSTYQELEKDGFQNIYKFVNQRENQSMDITLSNTIVGFSNYVTEIKPDLIVVHGDRVEALAGAMVGALNNIKVAHIEGGEVSGTIDESIRHAVTKFAHLHFVSNEEAKRRVIQLGEKEESIFVIGSPDIDIMFSSKLPTLETVKERYSIPYDDYTIFMYHPVTTEVHKLKDHIRNVVDALIASNRNYIVIYPNNDEGSQIILDEYKRFENNPKFKLFPSIRFENFLTLLKNCELMIGNSSAGVREASVYGVQSVDIGIRQQGRYDIYDLIIHVRENKDEILTTLNNITKLNFESTSPFGDGRSDERFLEALENDFVWDEQFQKQFMNIEVLKPSLVG</sequence>
<proteinExistence type="predicted"/>
<dbReference type="PANTHER" id="PTHR43174:SF3">
    <property type="entry name" value="UDP-N-ACETYLGLUCOSAMINE 2-EPIMERASE"/>
    <property type="match status" value="1"/>
</dbReference>
<dbReference type="Proteomes" id="UP000030832">
    <property type="component" value="Unassembled WGS sequence"/>
</dbReference>
<gene>
    <name evidence="2" type="ORF">LQ50_19760</name>
</gene>
<dbReference type="InterPro" id="IPR029767">
    <property type="entry name" value="WecB-like"/>
</dbReference>
<protein>
    <submittedName>
        <fullName evidence="2">UDP-N-acetylglucosamine 2-epimerase</fullName>
    </submittedName>
</protein>
<feature type="domain" description="UDP-N-acetylglucosamine 2-epimerase" evidence="1">
    <location>
        <begin position="24"/>
        <end position="357"/>
    </location>
</feature>
<dbReference type="STRING" id="333138.LQ50_19760"/>
<evidence type="ECO:0000313" key="2">
    <source>
        <dbReference type="EMBL" id="KHF38714.1"/>
    </source>
</evidence>
<dbReference type="AlphaFoldDB" id="A0A0B0IF65"/>
<dbReference type="InterPro" id="IPR003331">
    <property type="entry name" value="UDP_GlcNAc_Epimerase_2_dom"/>
</dbReference>
<dbReference type="GO" id="GO:0006047">
    <property type="term" value="P:UDP-N-acetylglucosamine metabolic process"/>
    <property type="evidence" value="ECO:0007669"/>
    <property type="project" value="InterPro"/>
</dbReference>
<evidence type="ECO:0000259" key="1">
    <source>
        <dbReference type="Pfam" id="PF02350"/>
    </source>
</evidence>
<organism evidence="2 3">
    <name type="scientific">Halalkalibacter okhensis</name>
    <dbReference type="NCBI Taxonomy" id="333138"/>
    <lineage>
        <taxon>Bacteria</taxon>
        <taxon>Bacillati</taxon>
        <taxon>Bacillota</taxon>
        <taxon>Bacilli</taxon>
        <taxon>Bacillales</taxon>
        <taxon>Bacillaceae</taxon>
        <taxon>Halalkalibacter</taxon>
    </lineage>
</organism>
<dbReference type="CDD" id="cd03786">
    <property type="entry name" value="GTB_UDP-GlcNAc_2-Epimerase"/>
    <property type="match status" value="1"/>
</dbReference>
<dbReference type="RefSeq" id="WP_034632114.1">
    <property type="nucleotide sequence ID" value="NZ_JRJU01000032.1"/>
</dbReference>
<dbReference type="EMBL" id="JRJU01000032">
    <property type="protein sequence ID" value="KHF38714.1"/>
    <property type="molecule type" value="Genomic_DNA"/>
</dbReference>
<dbReference type="Pfam" id="PF02350">
    <property type="entry name" value="Epimerase_2"/>
    <property type="match status" value="1"/>
</dbReference>
<dbReference type="PANTHER" id="PTHR43174">
    <property type="entry name" value="UDP-N-ACETYLGLUCOSAMINE 2-EPIMERASE"/>
    <property type="match status" value="1"/>
</dbReference>
<dbReference type="InterPro" id="IPR020004">
    <property type="entry name" value="UDP-GlcNAc_Epase"/>
</dbReference>
<accession>A0A0B0IF65</accession>
<reference evidence="2 3" key="1">
    <citation type="submission" date="2014-09" db="EMBL/GenBank/DDBJ databases">
        <title>Genome sequencing and annotation of Bacillus Okhensis strain Kh10-101T.</title>
        <authorList>
            <person name="Prakash J.S."/>
        </authorList>
    </citation>
    <scope>NUCLEOTIDE SEQUENCE [LARGE SCALE GENOMIC DNA]</scope>
    <source>
        <strain evidence="3">Kh10-101T</strain>
    </source>
</reference>
<dbReference type="Gene3D" id="3.40.50.2000">
    <property type="entry name" value="Glycogen Phosphorylase B"/>
    <property type="match status" value="2"/>
</dbReference>
<comment type="caution">
    <text evidence="2">The sequence shown here is derived from an EMBL/GenBank/DDBJ whole genome shotgun (WGS) entry which is preliminary data.</text>
</comment>
<dbReference type="NCBIfam" id="TIGR03568">
    <property type="entry name" value="NeuC_NnaA"/>
    <property type="match status" value="1"/>
</dbReference>
<dbReference type="SUPFAM" id="SSF53756">
    <property type="entry name" value="UDP-Glycosyltransferase/glycogen phosphorylase"/>
    <property type="match status" value="1"/>
</dbReference>
<keyword evidence="3" id="KW-1185">Reference proteome</keyword>
<name>A0A0B0IF65_9BACI</name>
<dbReference type="GO" id="GO:0004553">
    <property type="term" value="F:hydrolase activity, hydrolyzing O-glycosyl compounds"/>
    <property type="evidence" value="ECO:0007669"/>
    <property type="project" value="InterPro"/>
</dbReference>
<evidence type="ECO:0000313" key="3">
    <source>
        <dbReference type="Proteomes" id="UP000030832"/>
    </source>
</evidence>